<evidence type="ECO:0000256" key="1">
    <source>
        <dbReference type="SAM" id="MobiDB-lite"/>
    </source>
</evidence>
<accession>A0A0F9I0B1</accession>
<organism evidence="2">
    <name type="scientific">marine sediment metagenome</name>
    <dbReference type="NCBI Taxonomy" id="412755"/>
    <lineage>
        <taxon>unclassified sequences</taxon>
        <taxon>metagenomes</taxon>
        <taxon>ecological metagenomes</taxon>
    </lineage>
</organism>
<name>A0A0F9I0B1_9ZZZZ</name>
<protein>
    <submittedName>
        <fullName evidence="2">Uncharacterized protein</fullName>
    </submittedName>
</protein>
<feature type="compositionally biased region" description="Basic and acidic residues" evidence="1">
    <location>
        <begin position="48"/>
        <end position="62"/>
    </location>
</feature>
<feature type="region of interest" description="Disordered" evidence="1">
    <location>
        <begin position="48"/>
        <end position="72"/>
    </location>
</feature>
<gene>
    <name evidence="2" type="ORF">LCGC14_2001220</name>
</gene>
<evidence type="ECO:0000313" key="2">
    <source>
        <dbReference type="EMBL" id="KKL80797.1"/>
    </source>
</evidence>
<dbReference type="AlphaFoldDB" id="A0A0F9I0B1"/>
<dbReference type="EMBL" id="LAZR01022752">
    <property type="protein sequence ID" value="KKL80797.1"/>
    <property type="molecule type" value="Genomic_DNA"/>
</dbReference>
<sequence>MSVAIWPARVIPETARLFVEIETSLVVSYRFPSPVARKVPTGIVRHDKCENGTKLGKTDPGHQFDQAGSLPT</sequence>
<comment type="caution">
    <text evidence="2">The sequence shown here is derived from an EMBL/GenBank/DDBJ whole genome shotgun (WGS) entry which is preliminary data.</text>
</comment>
<reference evidence="2" key="1">
    <citation type="journal article" date="2015" name="Nature">
        <title>Complex archaea that bridge the gap between prokaryotes and eukaryotes.</title>
        <authorList>
            <person name="Spang A."/>
            <person name="Saw J.H."/>
            <person name="Jorgensen S.L."/>
            <person name="Zaremba-Niedzwiedzka K."/>
            <person name="Martijn J."/>
            <person name="Lind A.E."/>
            <person name="van Eijk R."/>
            <person name="Schleper C."/>
            <person name="Guy L."/>
            <person name="Ettema T.J."/>
        </authorList>
    </citation>
    <scope>NUCLEOTIDE SEQUENCE</scope>
</reference>
<proteinExistence type="predicted"/>